<gene>
    <name evidence="1" type="ORF">P171DRAFT_156203</name>
</gene>
<sequence>MLIVWRFCCFMLSTLVTPLVRVYSNTRLRVFRYERRKPSVNRELTANPSRYAGCRRSTAQSTRNSRGPCKLIIVFLSNGMVEQFFVLHNKHFASQQDALKASRVQGWTAVLTAALGHEHSISRKSIFGRRVESWQRPMPGRVTLPHELISKLVWQRLMPRAWDKIEPPGSWGKRQWCVDEAGKRPRVMA</sequence>
<evidence type="ECO:0000313" key="2">
    <source>
        <dbReference type="Proteomes" id="UP000799764"/>
    </source>
</evidence>
<comment type="caution">
    <text evidence="1">The sequence shown here is derived from an EMBL/GenBank/DDBJ whole genome shotgun (WGS) entry which is preliminary data.</text>
</comment>
<proteinExistence type="predicted"/>
<dbReference type="Proteomes" id="UP000799764">
    <property type="component" value="Unassembled WGS sequence"/>
</dbReference>
<organism evidence="1 2">
    <name type="scientific">Karstenula rhodostoma CBS 690.94</name>
    <dbReference type="NCBI Taxonomy" id="1392251"/>
    <lineage>
        <taxon>Eukaryota</taxon>
        <taxon>Fungi</taxon>
        <taxon>Dikarya</taxon>
        <taxon>Ascomycota</taxon>
        <taxon>Pezizomycotina</taxon>
        <taxon>Dothideomycetes</taxon>
        <taxon>Pleosporomycetidae</taxon>
        <taxon>Pleosporales</taxon>
        <taxon>Massarineae</taxon>
        <taxon>Didymosphaeriaceae</taxon>
        <taxon>Karstenula</taxon>
    </lineage>
</organism>
<protein>
    <submittedName>
        <fullName evidence="1">Uncharacterized protein</fullName>
    </submittedName>
</protein>
<keyword evidence="2" id="KW-1185">Reference proteome</keyword>
<name>A0A9P4U659_9PLEO</name>
<evidence type="ECO:0000313" key="1">
    <source>
        <dbReference type="EMBL" id="KAF2438785.1"/>
    </source>
</evidence>
<dbReference type="AlphaFoldDB" id="A0A9P4U659"/>
<accession>A0A9P4U659</accession>
<dbReference type="EMBL" id="MU001511">
    <property type="protein sequence ID" value="KAF2438785.1"/>
    <property type="molecule type" value="Genomic_DNA"/>
</dbReference>
<reference evidence="1" key="1">
    <citation type="journal article" date="2020" name="Stud. Mycol.">
        <title>101 Dothideomycetes genomes: a test case for predicting lifestyles and emergence of pathogens.</title>
        <authorList>
            <person name="Haridas S."/>
            <person name="Albert R."/>
            <person name="Binder M."/>
            <person name="Bloem J."/>
            <person name="Labutti K."/>
            <person name="Salamov A."/>
            <person name="Andreopoulos B."/>
            <person name="Baker S."/>
            <person name="Barry K."/>
            <person name="Bills G."/>
            <person name="Bluhm B."/>
            <person name="Cannon C."/>
            <person name="Castanera R."/>
            <person name="Culley D."/>
            <person name="Daum C."/>
            <person name="Ezra D."/>
            <person name="Gonzalez J."/>
            <person name="Henrissat B."/>
            <person name="Kuo A."/>
            <person name="Liang C."/>
            <person name="Lipzen A."/>
            <person name="Lutzoni F."/>
            <person name="Magnuson J."/>
            <person name="Mondo S."/>
            <person name="Nolan M."/>
            <person name="Ohm R."/>
            <person name="Pangilinan J."/>
            <person name="Park H.-J."/>
            <person name="Ramirez L."/>
            <person name="Alfaro M."/>
            <person name="Sun H."/>
            <person name="Tritt A."/>
            <person name="Yoshinaga Y."/>
            <person name="Zwiers L.-H."/>
            <person name="Turgeon B."/>
            <person name="Goodwin S."/>
            <person name="Spatafora J."/>
            <person name="Crous P."/>
            <person name="Grigoriev I."/>
        </authorList>
    </citation>
    <scope>NUCLEOTIDE SEQUENCE</scope>
    <source>
        <strain evidence="1">CBS 690.94</strain>
    </source>
</reference>